<keyword evidence="2" id="KW-1185">Reference proteome</keyword>
<dbReference type="EMBL" id="JBANQN010000003">
    <property type="protein sequence ID" value="KAK6793840.1"/>
    <property type="molecule type" value="Genomic_DNA"/>
</dbReference>
<evidence type="ECO:0000313" key="2">
    <source>
        <dbReference type="Proteomes" id="UP001371456"/>
    </source>
</evidence>
<proteinExistence type="predicted"/>
<accession>A0AAN8YIH0</accession>
<gene>
    <name evidence="1" type="ORF">RDI58_007293</name>
</gene>
<reference evidence="1 2" key="1">
    <citation type="submission" date="2024-02" db="EMBL/GenBank/DDBJ databases">
        <title>de novo genome assembly of Solanum bulbocastanum strain 11H21.</title>
        <authorList>
            <person name="Hosaka A.J."/>
        </authorList>
    </citation>
    <scope>NUCLEOTIDE SEQUENCE [LARGE SCALE GENOMIC DNA]</scope>
    <source>
        <tissue evidence="1">Young leaves</tissue>
    </source>
</reference>
<dbReference type="Proteomes" id="UP001371456">
    <property type="component" value="Unassembled WGS sequence"/>
</dbReference>
<organism evidence="1 2">
    <name type="scientific">Solanum bulbocastanum</name>
    <name type="common">Wild potato</name>
    <dbReference type="NCBI Taxonomy" id="147425"/>
    <lineage>
        <taxon>Eukaryota</taxon>
        <taxon>Viridiplantae</taxon>
        <taxon>Streptophyta</taxon>
        <taxon>Embryophyta</taxon>
        <taxon>Tracheophyta</taxon>
        <taxon>Spermatophyta</taxon>
        <taxon>Magnoliopsida</taxon>
        <taxon>eudicotyledons</taxon>
        <taxon>Gunneridae</taxon>
        <taxon>Pentapetalae</taxon>
        <taxon>asterids</taxon>
        <taxon>lamiids</taxon>
        <taxon>Solanales</taxon>
        <taxon>Solanaceae</taxon>
        <taxon>Solanoideae</taxon>
        <taxon>Solaneae</taxon>
        <taxon>Solanum</taxon>
    </lineage>
</organism>
<comment type="caution">
    <text evidence="1">The sequence shown here is derived from an EMBL/GenBank/DDBJ whole genome shotgun (WGS) entry which is preliminary data.</text>
</comment>
<sequence length="14" mass="1654">MVHAVLFFSFLSQQ</sequence>
<evidence type="ECO:0000313" key="1">
    <source>
        <dbReference type="EMBL" id="KAK6793840.1"/>
    </source>
</evidence>
<name>A0AAN8YIH0_SOLBU</name>
<protein>
    <submittedName>
        <fullName evidence="1">Uncharacterized protein</fullName>
    </submittedName>
</protein>